<feature type="domain" description="Peptidase M1 membrane alanine aminopeptidase" evidence="8">
    <location>
        <begin position="246"/>
        <end position="463"/>
    </location>
</feature>
<feature type="domain" description="Aminopeptidase N-like N-terminal" evidence="10">
    <location>
        <begin position="15"/>
        <end position="206"/>
    </location>
</feature>
<dbReference type="InterPro" id="IPR042097">
    <property type="entry name" value="Aminopeptidase_N-like_N_sf"/>
</dbReference>
<dbReference type="InterPro" id="IPR014782">
    <property type="entry name" value="Peptidase_M1_dom"/>
</dbReference>
<keyword evidence="3 7" id="KW-0479">Metal-binding</keyword>
<dbReference type="InterPro" id="IPR034016">
    <property type="entry name" value="M1_APN-typ"/>
</dbReference>
<evidence type="ECO:0000256" key="6">
    <source>
        <dbReference type="ARBA" id="ARBA00023049"/>
    </source>
</evidence>
<evidence type="ECO:0000256" key="2">
    <source>
        <dbReference type="ARBA" id="ARBA00022670"/>
    </source>
</evidence>
<dbReference type="InterPro" id="IPR027268">
    <property type="entry name" value="Peptidase_M4/M1_CTD_sf"/>
</dbReference>
<dbReference type="EC" id="3.4.11.-" evidence="7"/>
<keyword evidence="2 7" id="KW-0645">Protease</keyword>
<evidence type="ECO:0000259" key="8">
    <source>
        <dbReference type="Pfam" id="PF01433"/>
    </source>
</evidence>
<evidence type="ECO:0000313" key="12">
    <source>
        <dbReference type="Proteomes" id="UP001590951"/>
    </source>
</evidence>
<evidence type="ECO:0000256" key="7">
    <source>
        <dbReference type="RuleBase" id="RU364040"/>
    </source>
</evidence>
<dbReference type="Proteomes" id="UP001590951">
    <property type="component" value="Unassembled WGS sequence"/>
</dbReference>
<sequence length="874" mass="97668">MASKDRDVLPETVKPVHYAVELFDLELGGAFSYQGTVKIEVNIKNAVEEIMLNTHQLDISSAEIVGGKSASKISYDEKSQRTTLAFEEAVEVSPNAVIHLKFSGTMNNSMAGFYRSKYKPTITPAKSVPMDGDSHCMFSTQFESGDARRAFPCFDEPNLKATFDVSIEIPEDLIALSNMPEKEVNPSKNGRKVVTFERTPVMSTYLLAWAFGDFEYVEDFTQRKYNGKSLQLRVSTTRGLKEQGRFALDNCHQVVDYFSQIFKIDYPLPKIDLLAVHEFSHGAMENWGLITYRTTAVLFDEEQSDAKYKNRVAYIVAHELAHQWFGNLVTMDWWNELWLNEGFATWVGWLAVNHLYPDHEVWSQFVTEAVQTAQNLDSLRASHPIEVPVKDAMEVEQIFDAISYLKGSSVIRMLSGHLGVETFLEGVAAYLKLHKYGNATTNDLWAALSKASGKNVNEFMDPWIRKIGYPVLTIAEEPGQIGVRQSRFLSTGEVKPKDDETLWWIPLGLKTDPKATGAATSALTIKEDTLHNVDETFYKLNSDQIGFYRTNYPPARLEKLGADRQKLSVEDKIGLVADAAALAVAGQGTTPGLLALVEKFNDEANKAVWSQIAASLGNIRSIFADNEAVTAGLKSFTLRLVAPATEKIGWEFAPNENYLTGQLRALLLSTAGNAGHEKTISEAQRRFKAYQSGDRKAVHPSLRLAIFSIVVREGGKSGYRAIRDEYMSTTSIDGKETCLIALGNVQSTSLVNDFLDFQFSDKVAIQDLHTGSVSLAANSKVRNDLWKYVKEYWSAVHKKLSVNSVVTDRYLKMTLSKFASHEVEQDIAAFFKDKDTKGFDRGLSQVSDTVSANASYKQRDELQVQEWLKAHGYA</sequence>
<evidence type="ECO:0000259" key="10">
    <source>
        <dbReference type="Pfam" id="PF17900"/>
    </source>
</evidence>
<dbReference type="PRINTS" id="PR00756">
    <property type="entry name" value="ALADIPTASE"/>
</dbReference>
<organism evidence="11 12">
    <name type="scientific">Lepraria finkii</name>
    <dbReference type="NCBI Taxonomy" id="1340010"/>
    <lineage>
        <taxon>Eukaryota</taxon>
        <taxon>Fungi</taxon>
        <taxon>Dikarya</taxon>
        <taxon>Ascomycota</taxon>
        <taxon>Pezizomycotina</taxon>
        <taxon>Lecanoromycetes</taxon>
        <taxon>OSLEUM clade</taxon>
        <taxon>Lecanoromycetidae</taxon>
        <taxon>Lecanorales</taxon>
        <taxon>Lecanorineae</taxon>
        <taxon>Stereocaulaceae</taxon>
        <taxon>Lepraria</taxon>
    </lineage>
</organism>
<evidence type="ECO:0000256" key="3">
    <source>
        <dbReference type="ARBA" id="ARBA00022723"/>
    </source>
</evidence>
<keyword evidence="4 7" id="KW-0378">Hydrolase</keyword>
<keyword evidence="12" id="KW-1185">Reference proteome</keyword>
<comment type="cofactor">
    <cofactor evidence="7">
        <name>Zn(2+)</name>
        <dbReference type="ChEBI" id="CHEBI:29105"/>
    </cofactor>
    <text evidence="7">Binds 1 zinc ion per subunit.</text>
</comment>
<dbReference type="Pfam" id="PF17900">
    <property type="entry name" value="Peptidase_M1_N"/>
    <property type="match status" value="1"/>
</dbReference>
<protein>
    <recommendedName>
        <fullName evidence="7">Aminopeptidase</fullName>
        <ecNumber evidence="7">3.4.11.-</ecNumber>
    </recommendedName>
</protein>
<dbReference type="Gene3D" id="2.60.40.1910">
    <property type="match status" value="1"/>
</dbReference>
<reference evidence="11 12" key="1">
    <citation type="submission" date="2024-09" db="EMBL/GenBank/DDBJ databases">
        <title>Rethinking Asexuality: The Enigmatic Case of Functional Sexual Genes in Lepraria (Stereocaulaceae).</title>
        <authorList>
            <person name="Doellman M."/>
            <person name="Sun Y."/>
            <person name="Barcenas-Pena A."/>
            <person name="Lumbsch H.T."/>
            <person name="Grewe F."/>
        </authorList>
    </citation>
    <scope>NUCLEOTIDE SEQUENCE [LARGE SCALE GENOMIC DNA]</scope>
    <source>
        <strain evidence="11 12">Grewe 0041</strain>
    </source>
</reference>
<evidence type="ECO:0000256" key="5">
    <source>
        <dbReference type="ARBA" id="ARBA00022833"/>
    </source>
</evidence>
<keyword evidence="6 7" id="KW-0482">Metalloprotease</keyword>
<dbReference type="Pfam" id="PF11838">
    <property type="entry name" value="ERAP1_C"/>
    <property type="match status" value="1"/>
</dbReference>
<keyword evidence="7" id="KW-0031">Aminopeptidase</keyword>
<dbReference type="Gene3D" id="1.10.390.10">
    <property type="entry name" value="Neutral Protease Domain 2"/>
    <property type="match status" value="1"/>
</dbReference>
<evidence type="ECO:0000256" key="1">
    <source>
        <dbReference type="ARBA" id="ARBA00010136"/>
    </source>
</evidence>
<keyword evidence="5 7" id="KW-0862">Zinc</keyword>
<dbReference type="Gene3D" id="2.60.40.1730">
    <property type="entry name" value="tricorn interacting facor f3 domain"/>
    <property type="match status" value="1"/>
</dbReference>
<evidence type="ECO:0000259" key="9">
    <source>
        <dbReference type="Pfam" id="PF11838"/>
    </source>
</evidence>
<evidence type="ECO:0000313" key="11">
    <source>
        <dbReference type="EMBL" id="KAL2057840.1"/>
    </source>
</evidence>
<comment type="similarity">
    <text evidence="1 7">Belongs to the peptidase M1 family.</text>
</comment>
<dbReference type="SUPFAM" id="SSF55486">
    <property type="entry name" value="Metalloproteases ('zincins'), catalytic domain"/>
    <property type="match status" value="1"/>
</dbReference>
<dbReference type="InterPro" id="IPR024571">
    <property type="entry name" value="ERAP1-like_C_dom"/>
</dbReference>
<comment type="caution">
    <text evidence="11">The sequence shown here is derived from an EMBL/GenBank/DDBJ whole genome shotgun (WGS) entry which is preliminary data.</text>
</comment>
<dbReference type="InterPro" id="IPR001930">
    <property type="entry name" value="Peptidase_M1"/>
</dbReference>
<dbReference type="CDD" id="cd09601">
    <property type="entry name" value="M1_APN-Q_like"/>
    <property type="match status" value="1"/>
</dbReference>
<feature type="domain" description="ERAP1-like C-terminal" evidence="9">
    <location>
        <begin position="537"/>
        <end position="850"/>
    </location>
</feature>
<dbReference type="PANTHER" id="PTHR11533:SF171">
    <property type="entry name" value="AMINOPEPTIDASE"/>
    <property type="match status" value="1"/>
</dbReference>
<dbReference type="EMBL" id="JBHFEH010000003">
    <property type="protein sequence ID" value="KAL2057840.1"/>
    <property type="molecule type" value="Genomic_DNA"/>
</dbReference>
<dbReference type="SUPFAM" id="SSF63737">
    <property type="entry name" value="Leukotriene A4 hydrolase N-terminal domain"/>
    <property type="match status" value="1"/>
</dbReference>
<proteinExistence type="inferred from homology"/>
<evidence type="ECO:0000256" key="4">
    <source>
        <dbReference type="ARBA" id="ARBA00022801"/>
    </source>
</evidence>
<gene>
    <name evidence="11" type="ORF">ABVK25_001457</name>
</gene>
<dbReference type="InterPro" id="IPR045357">
    <property type="entry name" value="Aminopeptidase_N-like_N"/>
</dbReference>
<name>A0ABR4BJH4_9LECA</name>
<dbReference type="Gene3D" id="1.25.50.20">
    <property type="match status" value="1"/>
</dbReference>
<dbReference type="PANTHER" id="PTHR11533">
    <property type="entry name" value="PROTEASE M1 ZINC METALLOPROTEASE"/>
    <property type="match status" value="1"/>
</dbReference>
<dbReference type="Pfam" id="PF01433">
    <property type="entry name" value="Peptidase_M1"/>
    <property type="match status" value="1"/>
</dbReference>
<dbReference type="InterPro" id="IPR050344">
    <property type="entry name" value="Peptidase_M1_aminopeptidases"/>
</dbReference>
<accession>A0ABR4BJH4</accession>